<keyword evidence="2" id="KW-1185">Reference proteome</keyword>
<evidence type="ECO:0000313" key="2">
    <source>
        <dbReference type="Proteomes" id="UP001172457"/>
    </source>
</evidence>
<gene>
    <name evidence="1" type="ORF">OSB04_029497</name>
</gene>
<proteinExistence type="predicted"/>
<comment type="caution">
    <text evidence="1">The sequence shown here is derived from an EMBL/GenBank/DDBJ whole genome shotgun (WGS) entry which is preliminary data.</text>
</comment>
<sequence length="78" mass="8964">MLNNLQDTRIYPISSPTEFFPYPISILSSLLRIPVYSELKEEAETNVSDSTVQHEEHDIYESNLGVDLSEEPLHLTRT</sequence>
<accession>A0AA38WC69</accession>
<evidence type="ECO:0000313" key="1">
    <source>
        <dbReference type="EMBL" id="KAJ9542991.1"/>
    </source>
</evidence>
<name>A0AA38WC69_9ASTR</name>
<reference evidence="1" key="1">
    <citation type="submission" date="2023-03" db="EMBL/GenBank/DDBJ databases">
        <title>Chromosome-scale reference genome and RAD-based genetic map of yellow starthistle (Centaurea solstitialis) reveal putative structural variation and QTLs associated with invader traits.</title>
        <authorList>
            <person name="Reatini B."/>
            <person name="Cang F.A."/>
            <person name="Jiang Q."/>
            <person name="Mckibben M.T.W."/>
            <person name="Barker M.S."/>
            <person name="Rieseberg L.H."/>
            <person name="Dlugosch K.M."/>
        </authorList>
    </citation>
    <scope>NUCLEOTIDE SEQUENCE</scope>
    <source>
        <strain evidence="1">CAN-66</strain>
        <tissue evidence="1">Leaf</tissue>
    </source>
</reference>
<dbReference type="Proteomes" id="UP001172457">
    <property type="component" value="Chromosome 7"/>
</dbReference>
<protein>
    <submittedName>
        <fullName evidence="1">Uncharacterized protein</fullName>
    </submittedName>
</protein>
<dbReference type="EMBL" id="JARYMX010000007">
    <property type="protein sequence ID" value="KAJ9542991.1"/>
    <property type="molecule type" value="Genomic_DNA"/>
</dbReference>
<dbReference type="AlphaFoldDB" id="A0AA38WC69"/>
<organism evidence="1 2">
    <name type="scientific">Centaurea solstitialis</name>
    <name type="common">yellow star-thistle</name>
    <dbReference type="NCBI Taxonomy" id="347529"/>
    <lineage>
        <taxon>Eukaryota</taxon>
        <taxon>Viridiplantae</taxon>
        <taxon>Streptophyta</taxon>
        <taxon>Embryophyta</taxon>
        <taxon>Tracheophyta</taxon>
        <taxon>Spermatophyta</taxon>
        <taxon>Magnoliopsida</taxon>
        <taxon>eudicotyledons</taxon>
        <taxon>Gunneridae</taxon>
        <taxon>Pentapetalae</taxon>
        <taxon>asterids</taxon>
        <taxon>campanulids</taxon>
        <taxon>Asterales</taxon>
        <taxon>Asteraceae</taxon>
        <taxon>Carduoideae</taxon>
        <taxon>Cardueae</taxon>
        <taxon>Centaureinae</taxon>
        <taxon>Centaurea</taxon>
    </lineage>
</organism>